<organism evidence="1 2">
    <name type="scientific">Chloebia gouldiae</name>
    <name type="common">Gouldian finch</name>
    <name type="synonym">Erythrura gouldiae</name>
    <dbReference type="NCBI Taxonomy" id="44316"/>
    <lineage>
        <taxon>Eukaryota</taxon>
        <taxon>Metazoa</taxon>
        <taxon>Chordata</taxon>
        <taxon>Craniata</taxon>
        <taxon>Vertebrata</taxon>
        <taxon>Euteleostomi</taxon>
        <taxon>Archelosauria</taxon>
        <taxon>Archosauria</taxon>
        <taxon>Dinosauria</taxon>
        <taxon>Saurischia</taxon>
        <taxon>Theropoda</taxon>
        <taxon>Coelurosauria</taxon>
        <taxon>Aves</taxon>
        <taxon>Neognathae</taxon>
        <taxon>Neoaves</taxon>
        <taxon>Telluraves</taxon>
        <taxon>Australaves</taxon>
        <taxon>Passeriformes</taxon>
        <taxon>Passeroidea</taxon>
        <taxon>Passeridae</taxon>
        <taxon>Chloebia</taxon>
    </lineage>
</organism>
<proteinExistence type="predicted"/>
<dbReference type="OrthoDB" id="347244at2759"/>
<evidence type="ECO:0000313" key="2">
    <source>
        <dbReference type="Proteomes" id="UP000276834"/>
    </source>
</evidence>
<keyword evidence="2" id="KW-1185">Reference proteome</keyword>
<name>A0A3L8SML3_CHLGU</name>
<dbReference type="InterPro" id="IPR031390">
    <property type="entry name" value="OFCC1"/>
</dbReference>
<comment type="caution">
    <text evidence="1">The sequence shown here is derived from an EMBL/GenBank/DDBJ whole genome shotgun (WGS) entry which is preliminary data.</text>
</comment>
<reference evidence="1 2" key="1">
    <citation type="journal article" date="2018" name="Proc. R. Soc. B">
        <title>A non-coding region near Follistatin controls head colour polymorphism in the Gouldian finch.</title>
        <authorList>
            <person name="Toomey M.B."/>
            <person name="Marques C.I."/>
            <person name="Andrade P."/>
            <person name="Araujo P.M."/>
            <person name="Sabatino S."/>
            <person name="Gazda M.A."/>
            <person name="Afonso S."/>
            <person name="Lopes R.J."/>
            <person name="Corbo J.C."/>
            <person name="Carneiro M."/>
        </authorList>
    </citation>
    <scope>NUCLEOTIDE SEQUENCE [LARGE SCALE GENOMIC DNA]</scope>
    <source>
        <strain evidence="1">Red01</strain>
        <tissue evidence="1">Muscle</tissue>
    </source>
</reference>
<dbReference type="AlphaFoldDB" id="A0A3L8SML3"/>
<evidence type="ECO:0000313" key="1">
    <source>
        <dbReference type="EMBL" id="RLW04481.1"/>
    </source>
</evidence>
<gene>
    <name evidence="1" type="ORF">DV515_00005805</name>
</gene>
<protein>
    <submittedName>
        <fullName evidence="1">Uncharacterized protein</fullName>
    </submittedName>
</protein>
<dbReference type="Proteomes" id="UP000276834">
    <property type="component" value="Unassembled WGS sequence"/>
</dbReference>
<dbReference type="EMBL" id="QUSF01000013">
    <property type="protein sequence ID" value="RLW04481.1"/>
    <property type="molecule type" value="Genomic_DNA"/>
</dbReference>
<dbReference type="PANTHER" id="PTHR33862">
    <property type="entry name" value="OROFACIAL CLEFT 1 CANDIDATE GENE 1 PROTEIN"/>
    <property type="match status" value="1"/>
</dbReference>
<accession>A0A3L8SML3</accession>
<dbReference type="PANTHER" id="PTHR33862:SF3">
    <property type="entry name" value="OROFACIAL CLEFT 1 CANDIDATE GENE 1 PROTEIN"/>
    <property type="match status" value="1"/>
</dbReference>
<sequence length="80" mass="8869">MPQPLEIHIRCLRGVKDKVPKGLYTLKVSVLSRLGGAVVAWPELEEQPQARTTRPVSHGGNFYNTEIYFGQSIQTVSSTS</sequence>